<evidence type="ECO:0000313" key="1">
    <source>
        <dbReference type="EMBL" id="CAD7393909.1"/>
    </source>
</evidence>
<accession>A0A7R9CF39</accession>
<organism evidence="1">
    <name type="scientific">Timema cristinae</name>
    <name type="common">Walking stick</name>
    <dbReference type="NCBI Taxonomy" id="61476"/>
    <lineage>
        <taxon>Eukaryota</taxon>
        <taxon>Metazoa</taxon>
        <taxon>Ecdysozoa</taxon>
        <taxon>Arthropoda</taxon>
        <taxon>Hexapoda</taxon>
        <taxon>Insecta</taxon>
        <taxon>Pterygota</taxon>
        <taxon>Neoptera</taxon>
        <taxon>Polyneoptera</taxon>
        <taxon>Phasmatodea</taxon>
        <taxon>Timematodea</taxon>
        <taxon>Timematoidea</taxon>
        <taxon>Timematidae</taxon>
        <taxon>Timema</taxon>
    </lineage>
</organism>
<reference evidence="1" key="1">
    <citation type="submission" date="2020-11" db="EMBL/GenBank/DDBJ databases">
        <authorList>
            <person name="Tran Van P."/>
        </authorList>
    </citation>
    <scope>NUCLEOTIDE SEQUENCE</scope>
</reference>
<protein>
    <submittedName>
        <fullName evidence="1">Uncharacterized protein</fullName>
    </submittedName>
</protein>
<gene>
    <name evidence="1" type="ORF">TCEB3V08_LOCUS1861</name>
</gene>
<dbReference type="AlphaFoldDB" id="A0A7R9CF39"/>
<proteinExistence type="predicted"/>
<name>A0A7R9CF39_TIMCR</name>
<dbReference type="EMBL" id="OC316823">
    <property type="protein sequence ID" value="CAD7393909.1"/>
    <property type="molecule type" value="Genomic_DNA"/>
</dbReference>
<sequence length="91" mass="9825">MSMSEEKLHCSSWGEGSDESAAKIKISTEDKTTALLDVGGDPIIHLSTKQSAKIAEISKSIEHQTRLHLCRGVDTDASHIVVTSSLFTNVD</sequence>